<dbReference type="RefSeq" id="WP_092193616.1">
    <property type="nucleotide sequence ID" value="NZ_FOTO01000012.1"/>
</dbReference>
<accession>A0A8G2C4W0</accession>
<sequence length="291" mass="32014">MKHILIACAFFCAFLSGCATNTLQRNALENFGLATERVGRMSESEFLSMRDEIIEMNSLLMILDNSKNAESRTYDEPALADTTAMRVAACKSLRMYGDLLMRLAADDRTGMVRKSARVFLDNITETLGPDLTLAQEEAVQNVALGLDARWTARKKSETIQGVVLAFADALTILSGRLLADFSLDESSTSHLKAYADTAKELKTLSAAIIDAGDRETLDKRNKAVKAFVLAQKAIARAEAMGARIHEAMATLQKANAHVVAAIQDNSYDLREIREYGKQIQKIGTMQQVLSR</sequence>
<dbReference type="PROSITE" id="PS51257">
    <property type="entry name" value="PROKAR_LIPOPROTEIN"/>
    <property type="match status" value="1"/>
</dbReference>
<feature type="signal peptide" evidence="1">
    <location>
        <begin position="1"/>
        <end position="19"/>
    </location>
</feature>
<dbReference type="EMBL" id="FOTO01000012">
    <property type="protein sequence ID" value="SFM03399.1"/>
    <property type="molecule type" value="Genomic_DNA"/>
</dbReference>
<name>A0A8G2C4W0_DESNO</name>
<protein>
    <submittedName>
        <fullName evidence="2">Uncharacterized protein</fullName>
    </submittedName>
</protein>
<evidence type="ECO:0000256" key="1">
    <source>
        <dbReference type="SAM" id="SignalP"/>
    </source>
</evidence>
<feature type="chain" id="PRO_5034947701" evidence="1">
    <location>
        <begin position="20"/>
        <end position="291"/>
    </location>
</feature>
<gene>
    <name evidence="2" type="ORF">SAMN05421830_11223</name>
</gene>
<proteinExistence type="predicted"/>
<dbReference type="OrthoDB" id="5470036at2"/>
<dbReference type="AlphaFoldDB" id="A0A8G2C4W0"/>
<keyword evidence="1" id="KW-0732">Signal</keyword>
<evidence type="ECO:0000313" key="2">
    <source>
        <dbReference type="EMBL" id="SFM03399.1"/>
    </source>
</evidence>
<dbReference type="Proteomes" id="UP000199581">
    <property type="component" value="Unassembled WGS sequence"/>
</dbReference>
<organism evidence="2 3">
    <name type="scientific">Desulfomicrobium norvegicum (strain DSM 1741 / NCIMB 8310)</name>
    <name type="common">Desulfovibrio baculatus (strain Norway 4)</name>
    <name type="synonym">Desulfovibrio desulfuricans (strain Norway 4)</name>
    <dbReference type="NCBI Taxonomy" id="52561"/>
    <lineage>
        <taxon>Bacteria</taxon>
        <taxon>Pseudomonadati</taxon>
        <taxon>Thermodesulfobacteriota</taxon>
        <taxon>Desulfovibrionia</taxon>
        <taxon>Desulfovibrionales</taxon>
        <taxon>Desulfomicrobiaceae</taxon>
        <taxon>Desulfomicrobium</taxon>
    </lineage>
</organism>
<reference evidence="2 3" key="1">
    <citation type="submission" date="2016-10" db="EMBL/GenBank/DDBJ databases">
        <authorList>
            <person name="Varghese N."/>
            <person name="Submissions S."/>
        </authorList>
    </citation>
    <scope>NUCLEOTIDE SEQUENCE [LARGE SCALE GENOMIC DNA]</scope>
    <source>
        <strain evidence="2 3">DSM 1741</strain>
    </source>
</reference>
<keyword evidence="3" id="KW-1185">Reference proteome</keyword>
<comment type="caution">
    <text evidence="2">The sequence shown here is derived from an EMBL/GenBank/DDBJ whole genome shotgun (WGS) entry which is preliminary data.</text>
</comment>
<evidence type="ECO:0000313" key="3">
    <source>
        <dbReference type="Proteomes" id="UP000199581"/>
    </source>
</evidence>